<dbReference type="RefSeq" id="XP_003738433.1">
    <property type="nucleotide sequence ID" value="XM_003738385.1"/>
</dbReference>
<dbReference type="InterPro" id="IPR052035">
    <property type="entry name" value="ZnF_BED_domain_contain"/>
</dbReference>
<dbReference type="InterPro" id="IPR012337">
    <property type="entry name" value="RNaseH-like_sf"/>
</dbReference>
<reference evidence="7" key="1">
    <citation type="submission" date="2025-08" db="UniProtKB">
        <authorList>
            <consortium name="RefSeq"/>
        </authorList>
    </citation>
    <scope>IDENTIFICATION</scope>
</reference>
<dbReference type="PANTHER" id="PTHR46481:SF10">
    <property type="entry name" value="ZINC FINGER BED DOMAIN-CONTAINING PROTEIN 39"/>
    <property type="match status" value="1"/>
</dbReference>
<keyword evidence="6" id="KW-1185">Reference proteome</keyword>
<sequence length="190" mass="21554">MICEDLLPFSFVEGSGAKRFFVRRGIVPTLSDLPVRSTISRGALNDVYNTLKEIVMEKLPKDSAFHVSTDTWTDRYRQLPYIAIVVHYLTENFELMCVPLKTDFFPGPHTGPAISEEIRATLKDFNLNGSFMFAAVSDSASNMTRGLKEFIHIRCADHRMHRALTADFYKTAAGKRVLQLRCSLMKMIVV</sequence>
<gene>
    <name evidence="7" type="primary">LOC100897908</name>
</gene>
<keyword evidence="2" id="KW-0479">Metal-binding</keyword>
<evidence type="ECO:0000313" key="6">
    <source>
        <dbReference type="Proteomes" id="UP000694867"/>
    </source>
</evidence>
<keyword evidence="4" id="KW-0862">Zinc</keyword>
<evidence type="ECO:0000256" key="1">
    <source>
        <dbReference type="ARBA" id="ARBA00004123"/>
    </source>
</evidence>
<dbReference type="AlphaFoldDB" id="A0AAJ6VV95"/>
<dbReference type="KEGG" id="goe:100897908"/>
<dbReference type="PANTHER" id="PTHR46481">
    <property type="entry name" value="ZINC FINGER BED DOMAIN-CONTAINING PROTEIN 4"/>
    <property type="match status" value="1"/>
</dbReference>
<proteinExistence type="predicted"/>
<name>A0AAJ6VV95_9ACAR</name>
<keyword evidence="5" id="KW-0539">Nucleus</keyword>
<evidence type="ECO:0000256" key="5">
    <source>
        <dbReference type="ARBA" id="ARBA00023242"/>
    </source>
</evidence>
<accession>A0AAJ6VV95</accession>
<keyword evidence="3" id="KW-0863">Zinc-finger</keyword>
<dbReference type="GO" id="GO:0008270">
    <property type="term" value="F:zinc ion binding"/>
    <property type="evidence" value="ECO:0007669"/>
    <property type="project" value="UniProtKB-KW"/>
</dbReference>
<dbReference type="GO" id="GO:0005634">
    <property type="term" value="C:nucleus"/>
    <property type="evidence" value="ECO:0007669"/>
    <property type="project" value="UniProtKB-SubCell"/>
</dbReference>
<dbReference type="Proteomes" id="UP000694867">
    <property type="component" value="Unplaced"/>
</dbReference>
<dbReference type="SUPFAM" id="SSF140996">
    <property type="entry name" value="Hermes dimerisation domain"/>
    <property type="match status" value="1"/>
</dbReference>
<dbReference type="SUPFAM" id="SSF53098">
    <property type="entry name" value="Ribonuclease H-like"/>
    <property type="match status" value="1"/>
</dbReference>
<evidence type="ECO:0000256" key="4">
    <source>
        <dbReference type="ARBA" id="ARBA00022833"/>
    </source>
</evidence>
<dbReference type="GeneID" id="100897908"/>
<evidence type="ECO:0000256" key="3">
    <source>
        <dbReference type="ARBA" id="ARBA00022771"/>
    </source>
</evidence>
<evidence type="ECO:0000313" key="7">
    <source>
        <dbReference type="RefSeq" id="XP_003738433.1"/>
    </source>
</evidence>
<comment type="subcellular location">
    <subcellularLocation>
        <location evidence="1">Nucleus</location>
    </subcellularLocation>
</comment>
<evidence type="ECO:0000256" key="2">
    <source>
        <dbReference type="ARBA" id="ARBA00022723"/>
    </source>
</evidence>
<organism evidence="6 7">
    <name type="scientific">Galendromus occidentalis</name>
    <name type="common">western predatory mite</name>
    <dbReference type="NCBI Taxonomy" id="34638"/>
    <lineage>
        <taxon>Eukaryota</taxon>
        <taxon>Metazoa</taxon>
        <taxon>Ecdysozoa</taxon>
        <taxon>Arthropoda</taxon>
        <taxon>Chelicerata</taxon>
        <taxon>Arachnida</taxon>
        <taxon>Acari</taxon>
        <taxon>Parasitiformes</taxon>
        <taxon>Mesostigmata</taxon>
        <taxon>Gamasina</taxon>
        <taxon>Phytoseioidea</taxon>
        <taxon>Phytoseiidae</taxon>
        <taxon>Typhlodrominae</taxon>
        <taxon>Galendromus</taxon>
    </lineage>
</organism>
<protein>
    <submittedName>
        <fullName evidence="7">Uncharacterized protein LOC100897908</fullName>
    </submittedName>
</protein>